<feature type="domain" description="Mechanosensitive ion channel MscS C-terminal" evidence="9">
    <location>
        <begin position="194"/>
        <end position="277"/>
    </location>
</feature>
<evidence type="ECO:0000256" key="6">
    <source>
        <dbReference type="ARBA" id="ARBA00023136"/>
    </source>
</evidence>
<dbReference type="InterPro" id="IPR049142">
    <property type="entry name" value="MS_channel_1st"/>
</dbReference>
<dbReference type="Gene3D" id="1.10.287.1260">
    <property type="match status" value="1"/>
</dbReference>
<evidence type="ECO:0000256" key="5">
    <source>
        <dbReference type="ARBA" id="ARBA00022989"/>
    </source>
</evidence>
<organism evidence="11 12">
    <name type="scientific">Marivirga atlantica</name>
    <dbReference type="NCBI Taxonomy" id="1548457"/>
    <lineage>
        <taxon>Bacteria</taxon>
        <taxon>Pseudomonadati</taxon>
        <taxon>Bacteroidota</taxon>
        <taxon>Cytophagia</taxon>
        <taxon>Cytophagales</taxon>
        <taxon>Marivirgaceae</taxon>
        <taxon>Marivirga</taxon>
    </lineage>
</organism>
<dbReference type="SUPFAM" id="SSF82861">
    <property type="entry name" value="Mechanosensitive channel protein MscS (YggB), transmembrane region"/>
    <property type="match status" value="1"/>
</dbReference>
<feature type="transmembrane region" description="Helical" evidence="7">
    <location>
        <begin position="104"/>
        <end position="132"/>
    </location>
</feature>
<gene>
    <name evidence="11" type="ORF">JKP34_17115</name>
</gene>
<evidence type="ECO:0000259" key="8">
    <source>
        <dbReference type="Pfam" id="PF00924"/>
    </source>
</evidence>
<evidence type="ECO:0000256" key="3">
    <source>
        <dbReference type="ARBA" id="ARBA00022475"/>
    </source>
</evidence>
<dbReference type="SUPFAM" id="SSF50182">
    <property type="entry name" value="Sm-like ribonucleoproteins"/>
    <property type="match status" value="1"/>
</dbReference>
<evidence type="ECO:0000256" key="2">
    <source>
        <dbReference type="ARBA" id="ARBA00008017"/>
    </source>
</evidence>
<feature type="transmembrane region" description="Helical" evidence="7">
    <location>
        <begin position="70"/>
        <end position="92"/>
    </location>
</feature>
<evidence type="ECO:0000256" key="4">
    <source>
        <dbReference type="ARBA" id="ARBA00022692"/>
    </source>
</evidence>
<accession>A0A937AK62</accession>
<dbReference type="AlphaFoldDB" id="A0A937AK62"/>
<evidence type="ECO:0000313" key="12">
    <source>
        <dbReference type="Proteomes" id="UP000642920"/>
    </source>
</evidence>
<feature type="domain" description="Mechanosensitive ion channel transmembrane helices 2/3" evidence="10">
    <location>
        <begin position="77"/>
        <end position="118"/>
    </location>
</feature>
<comment type="subcellular location">
    <subcellularLocation>
        <location evidence="1">Cell membrane</location>
        <topology evidence="1">Multi-pass membrane protein</topology>
    </subcellularLocation>
</comment>
<keyword evidence="5 7" id="KW-1133">Transmembrane helix</keyword>
<evidence type="ECO:0000259" key="9">
    <source>
        <dbReference type="Pfam" id="PF21082"/>
    </source>
</evidence>
<dbReference type="Gene3D" id="2.30.30.60">
    <property type="match status" value="1"/>
</dbReference>
<keyword evidence="4 7" id="KW-0812">Transmembrane</keyword>
<feature type="domain" description="Mechanosensitive ion channel MscS" evidence="8">
    <location>
        <begin position="119"/>
        <end position="186"/>
    </location>
</feature>
<dbReference type="Gene3D" id="3.30.70.100">
    <property type="match status" value="1"/>
</dbReference>
<comment type="similarity">
    <text evidence="2">Belongs to the MscS (TC 1.A.23) family.</text>
</comment>
<dbReference type="RefSeq" id="WP_201924169.1">
    <property type="nucleotide sequence ID" value="NZ_JAERQG010000005.1"/>
</dbReference>
<dbReference type="PANTHER" id="PTHR30347:SF1">
    <property type="entry name" value="MECHANOSENSITIVE CHANNEL MSCK"/>
    <property type="match status" value="1"/>
</dbReference>
<proteinExistence type="inferred from homology"/>
<feature type="transmembrane region" description="Helical" evidence="7">
    <location>
        <begin position="31"/>
        <end position="49"/>
    </location>
</feature>
<keyword evidence="12" id="KW-1185">Reference proteome</keyword>
<dbReference type="InterPro" id="IPR052702">
    <property type="entry name" value="MscS-like_channel"/>
</dbReference>
<dbReference type="PANTHER" id="PTHR30347">
    <property type="entry name" value="POTASSIUM CHANNEL RELATED"/>
    <property type="match status" value="1"/>
</dbReference>
<dbReference type="Pfam" id="PF00924">
    <property type="entry name" value="MS_channel_2nd"/>
    <property type="match status" value="1"/>
</dbReference>
<protein>
    <submittedName>
        <fullName evidence="11">Mechanosensitive ion channel family protein</fullName>
    </submittedName>
</protein>
<evidence type="ECO:0000259" key="10">
    <source>
        <dbReference type="Pfam" id="PF21088"/>
    </source>
</evidence>
<evidence type="ECO:0000313" key="11">
    <source>
        <dbReference type="EMBL" id="MBL0766989.1"/>
    </source>
</evidence>
<dbReference type="InterPro" id="IPR023408">
    <property type="entry name" value="MscS_beta-dom_sf"/>
</dbReference>
<reference evidence="11" key="1">
    <citation type="submission" date="2021-01" db="EMBL/GenBank/DDBJ databases">
        <title>Marivirga sp. nov., isolated from intertidal surface sediments.</title>
        <authorList>
            <person name="Zhang M."/>
        </authorList>
    </citation>
    <scope>NUCLEOTIDE SEQUENCE</scope>
    <source>
        <strain evidence="11">SM1354</strain>
    </source>
</reference>
<dbReference type="InterPro" id="IPR006685">
    <property type="entry name" value="MscS_channel_2nd"/>
</dbReference>
<dbReference type="InterPro" id="IPR011066">
    <property type="entry name" value="MscS_channel_C_sf"/>
</dbReference>
<keyword evidence="6 7" id="KW-0472">Membrane</keyword>
<dbReference type="Proteomes" id="UP000642920">
    <property type="component" value="Unassembled WGS sequence"/>
</dbReference>
<dbReference type="GO" id="GO:0008381">
    <property type="term" value="F:mechanosensitive monoatomic ion channel activity"/>
    <property type="evidence" value="ECO:0007669"/>
    <property type="project" value="UniProtKB-ARBA"/>
</dbReference>
<keyword evidence="3" id="KW-1003">Cell membrane</keyword>
<dbReference type="Pfam" id="PF21088">
    <property type="entry name" value="MS_channel_1st"/>
    <property type="match status" value="1"/>
</dbReference>
<dbReference type="SUPFAM" id="SSF82689">
    <property type="entry name" value="Mechanosensitive channel protein MscS (YggB), C-terminal domain"/>
    <property type="match status" value="1"/>
</dbReference>
<evidence type="ECO:0000256" key="7">
    <source>
        <dbReference type="SAM" id="Phobius"/>
    </source>
</evidence>
<dbReference type="Pfam" id="PF21082">
    <property type="entry name" value="MS_channel_3rd"/>
    <property type="match status" value="1"/>
</dbReference>
<evidence type="ECO:0000256" key="1">
    <source>
        <dbReference type="ARBA" id="ARBA00004651"/>
    </source>
</evidence>
<comment type="caution">
    <text evidence="11">The sequence shown here is derived from an EMBL/GenBank/DDBJ whole genome shotgun (WGS) entry which is preliminary data.</text>
</comment>
<dbReference type="EMBL" id="JAERQG010000005">
    <property type="protein sequence ID" value="MBL0766989.1"/>
    <property type="molecule type" value="Genomic_DNA"/>
</dbReference>
<dbReference type="InterPro" id="IPR010920">
    <property type="entry name" value="LSM_dom_sf"/>
</dbReference>
<name>A0A937AK62_9BACT</name>
<sequence length="298" mass="33624">MDTVSNTFWEILGKLNDILHVTIFEVKGTDFTILTLFYIMIATVLLIFASKRLSNLLVSRILSRYIKDPGIEASIGTIFRYSLIVIGFITIFQTVGFDLSTLSLLAGALGVGIGFGLQNITNNFISGIIILFERPIKVGDRIEVGDINGDVQSISMRSTTVVTNDNISVIVPNSEFINSRVINWSHNDSIVRFKIPIGVSYNEDPQKVRQVVIDAADSISGILKEPKPDLWFDAYGDSSLNFNLIIWTSEYTQRPNNLKSQVYYEVFKRFSENNIEIPFPQRDLHVRSGLEFMQPKKN</sequence>
<dbReference type="InterPro" id="IPR049278">
    <property type="entry name" value="MS_channel_C"/>
</dbReference>
<dbReference type="InterPro" id="IPR011014">
    <property type="entry name" value="MscS_channel_TM-2"/>
</dbReference>
<dbReference type="GO" id="GO:0005886">
    <property type="term" value="C:plasma membrane"/>
    <property type="evidence" value="ECO:0007669"/>
    <property type="project" value="UniProtKB-SubCell"/>
</dbReference>